<dbReference type="PANTHER" id="PTHR35259">
    <property type="entry name" value="BOMBESIN RECEPTOR-ACTIVATED PROTEIN C6ORF89"/>
    <property type="match status" value="1"/>
</dbReference>
<name>A0A3S1BS86_ELYCH</name>
<proteinExistence type="predicted"/>
<organism evidence="1 2">
    <name type="scientific">Elysia chlorotica</name>
    <name type="common">Eastern emerald elysia</name>
    <name type="synonym">Sea slug</name>
    <dbReference type="NCBI Taxonomy" id="188477"/>
    <lineage>
        <taxon>Eukaryota</taxon>
        <taxon>Metazoa</taxon>
        <taxon>Spiralia</taxon>
        <taxon>Lophotrochozoa</taxon>
        <taxon>Mollusca</taxon>
        <taxon>Gastropoda</taxon>
        <taxon>Heterobranchia</taxon>
        <taxon>Euthyneura</taxon>
        <taxon>Panpulmonata</taxon>
        <taxon>Sacoglossa</taxon>
        <taxon>Placobranchoidea</taxon>
        <taxon>Plakobranchidae</taxon>
        <taxon>Elysia</taxon>
    </lineage>
</organism>
<sequence>MSRQSYLRHLNRCTHTTFIFLLVRIKTSMKEHLGRENQNVDVTEVDLVNFKKMTVQEKLDFIDDEIKKIYVFCAKSGYSSCQVENFARPFFQRNVHHLGNSIWVSGKAWKRRAVALTTVLVATFLLFRFDPAYRLACALSKQSAIQILPVWDWTQLYSSRCWLQNPLYQGSPGLQLSDCEICEGVDFVARANDLDPDQLVTWYISRDAPLIVEDGTRAWASRDNFSTLASFAKMFVTDPVLSRYRSCQFATNLRQKDMDHVDLLEKLAQGRMDRFYAQWENCNAWAYKAFRRVFQRPYFLPSTIGLASSSWVFLSANYSGKMFKPVQVQHDLVIFMQVRGSSRVRLEPWQPCTSVCSTFHETLSEGNVLVATDFLWKIDYIPSNNAENIAIAIGGSFDT</sequence>
<dbReference type="EMBL" id="RQTK01000036">
    <property type="protein sequence ID" value="RUS90255.1"/>
    <property type="molecule type" value="Genomic_DNA"/>
</dbReference>
<dbReference type="InterPro" id="IPR038757">
    <property type="entry name" value="BRAP"/>
</dbReference>
<gene>
    <name evidence="1" type="ORF">EGW08_001944</name>
</gene>
<protein>
    <submittedName>
        <fullName evidence="1">Uncharacterized protein</fullName>
    </submittedName>
</protein>
<comment type="caution">
    <text evidence="1">The sequence shown here is derived from an EMBL/GenBank/DDBJ whole genome shotgun (WGS) entry which is preliminary data.</text>
</comment>
<dbReference type="Proteomes" id="UP000271974">
    <property type="component" value="Unassembled WGS sequence"/>
</dbReference>
<evidence type="ECO:0000313" key="2">
    <source>
        <dbReference type="Proteomes" id="UP000271974"/>
    </source>
</evidence>
<keyword evidence="2" id="KW-1185">Reference proteome</keyword>
<dbReference type="OrthoDB" id="10059103at2759"/>
<dbReference type="Gene3D" id="2.60.120.650">
    <property type="entry name" value="Cupin"/>
    <property type="match status" value="1"/>
</dbReference>
<evidence type="ECO:0000313" key="1">
    <source>
        <dbReference type="EMBL" id="RUS90255.1"/>
    </source>
</evidence>
<dbReference type="AlphaFoldDB" id="A0A3S1BS86"/>
<dbReference type="STRING" id="188477.A0A3S1BS86"/>
<accession>A0A3S1BS86</accession>
<reference evidence="1 2" key="1">
    <citation type="submission" date="2019-01" db="EMBL/GenBank/DDBJ databases">
        <title>A draft genome assembly of the solar-powered sea slug Elysia chlorotica.</title>
        <authorList>
            <person name="Cai H."/>
            <person name="Li Q."/>
            <person name="Fang X."/>
            <person name="Li J."/>
            <person name="Curtis N.E."/>
            <person name="Altenburger A."/>
            <person name="Shibata T."/>
            <person name="Feng M."/>
            <person name="Maeda T."/>
            <person name="Schwartz J.A."/>
            <person name="Shigenobu S."/>
            <person name="Lundholm N."/>
            <person name="Nishiyama T."/>
            <person name="Yang H."/>
            <person name="Hasebe M."/>
            <person name="Li S."/>
            <person name="Pierce S.K."/>
            <person name="Wang J."/>
        </authorList>
    </citation>
    <scope>NUCLEOTIDE SEQUENCE [LARGE SCALE GENOMIC DNA]</scope>
    <source>
        <strain evidence="1">EC2010</strain>
        <tissue evidence="1">Whole organism of an adult</tissue>
    </source>
</reference>